<dbReference type="GO" id="GO:0005102">
    <property type="term" value="F:signaling receptor binding"/>
    <property type="evidence" value="ECO:0007669"/>
    <property type="project" value="TreeGrafter"/>
</dbReference>
<reference evidence="11" key="4">
    <citation type="submission" date="2025-09" db="UniProtKB">
        <authorList>
            <consortium name="Ensembl"/>
        </authorList>
    </citation>
    <scope>IDENTIFICATION</scope>
</reference>
<sequence length="458" mass="51470">LEILTGLKNCIVYCKLCMLVQDTFWPFTARFTVVGPGHPVTAVVGEEIVLPCRLFPRMSAENMEVRWFRSEFTSFVHLYRRGKDEFGQQMPEYHGRTELLKASLTDGNVALKIVNVRRSDEGQYRCSVQDGVFHVEAELELKITGKFPAPGLSAKGASDSCSARLRITSGGASPCFAVFGDSFKNYCPQMPHSPIKDESGILFLFFFLMLRTCIVKNASIEYNSSLLLQMKECHLLFPDVSSPGAVPWIVVWIVTLVILLVFIGLTLFLLKSKHSHRRSKCPGSTEAEFFPRFQSGKLLRELEWRRCLIDADNVTLDEDTAHVLLKLSEDGKCLQWGYDVQSRPDIPERFDVDPCVLGNERFTSGRHSWEVDVGNGHNWAVGVAKESVSRKGGISMTPEGGIWAVQRSGSNCWALTDYVTPLLLSQIPRRVRVCLDCDRGQVVFTNADTENLIYVFPP</sequence>
<dbReference type="InterPro" id="IPR036179">
    <property type="entry name" value="Ig-like_dom_sf"/>
</dbReference>
<dbReference type="Ensembl" id="ENSPSIT00000017737.1">
    <property type="protein sequence ID" value="ENSPSIP00000017658.1"/>
    <property type="gene ID" value="ENSPSIG00000015667.1"/>
</dbReference>
<dbReference type="Pfam" id="PF00622">
    <property type="entry name" value="SPRY"/>
    <property type="match status" value="1"/>
</dbReference>
<dbReference type="Pfam" id="PF13765">
    <property type="entry name" value="PRY"/>
    <property type="match status" value="1"/>
</dbReference>
<dbReference type="GO" id="GO:0001817">
    <property type="term" value="P:regulation of cytokine production"/>
    <property type="evidence" value="ECO:0007669"/>
    <property type="project" value="TreeGrafter"/>
</dbReference>
<evidence type="ECO:0008006" key="13">
    <source>
        <dbReference type="Google" id="ProtNLM"/>
    </source>
</evidence>
<dbReference type="PRINTS" id="PR01407">
    <property type="entry name" value="BUTYPHLNCDUF"/>
</dbReference>
<evidence type="ECO:0000259" key="9">
    <source>
        <dbReference type="PROSITE" id="PS50188"/>
    </source>
</evidence>
<proteinExistence type="inferred from homology"/>
<dbReference type="GO" id="GO:0009897">
    <property type="term" value="C:external side of plasma membrane"/>
    <property type="evidence" value="ECO:0007669"/>
    <property type="project" value="TreeGrafter"/>
</dbReference>
<evidence type="ECO:0000256" key="8">
    <source>
        <dbReference type="SAM" id="Phobius"/>
    </source>
</evidence>
<comment type="similarity">
    <text evidence="2">Belongs to the immunoglobulin superfamily. BTN/MOG family.</text>
</comment>
<feature type="domain" description="Ig-like" evidence="10">
    <location>
        <begin position="26"/>
        <end position="144"/>
    </location>
</feature>
<dbReference type="SMART" id="SM00449">
    <property type="entry name" value="SPRY"/>
    <property type="match status" value="1"/>
</dbReference>
<feature type="transmembrane region" description="Helical" evidence="8">
    <location>
        <begin position="245"/>
        <end position="270"/>
    </location>
</feature>
<evidence type="ECO:0000313" key="12">
    <source>
        <dbReference type="Proteomes" id="UP000007267"/>
    </source>
</evidence>
<dbReference type="Proteomes" id="UP000007267">
    <property type="component" value="Unassembled WGS sequence"/>
</dbReference>
<reference evidence="12" key="2">
    <citation type="journal article" date="2013" name="Nat. Genet.">
        <title>The draft genomes of soft-shell turtle and green sea turtle yield insights into the development and evolution of the turtle-specific body plan.</title>
        <authorList>
            <person name="Wang Z."/>
            <person name="Pascual-Anaya J."/>
            <person name="Zadissa A."/>
            <person name="Li W."/>
            <person name="Niimura Y."/>
            <person name="Huang Z."/>
            <person name="Li C."/>
            <person name="White S."/>
            <person name="Xiong Z."/>
            <person name="Fang D."/>
            <person name="Wang B."/>
            <person name="Ming Y."/>
            <person name="Chen Y."/>
            <person name="Zheng Y."/>
            <person name="Kuraku S."/>
            <person name="Pignatelli M."/>
            <person name="Herrero J."/>
            <person name="Beal K."/>
            <person name="Nozawa M."/>
            <person name="Li Q."/>
            <person name="Wang J."/>
            <person name="Zhang H."/>
            <person name="Yu L."/>
            <person name="Shigenobu S."/>
            <person name="Wang J."/>
            <person name="Liu J."/>
            <person name="Flicek P."/>
            <person name="Searle S."/>
            <person name="Wang J."/>
            <person name="Kuratani S."/>
            <person name="Yin Y."/>
            <person name="Aken B."/>
            <person name="Zhang G."/>
            <person name="Irie N."/>
        </authorList>
    </citation>
    <scope>NUCLEOTIDE SEQUENCE [LARGE SCALE GENOMIC DNA]</scope>
    <source>
        <strain evidence="12">Daiwa-1</strain>
    </source>
</reference>
<organism evidence="11 12">
    <name type="scientific">Pelodiscus sinensis</name>
    <name type="common">Chinese softshell turtle</name>
    <name type="synonym">Trionyx sinensis</name>
    <dbReference type="NCBI Taxonomy" id="13735"/>
    <lineage>
        <taxon>Eukaryota</taxon>
        <taxon>Metazoa</taxon>
        <taxon>Chordata</taxon>
        <taxon>Craniata</taxon>
        <taxon>Vertebrata</taxon>
        <taxon>Euteleostomi</taxon>
        <taxon>Archelosauria</taxon>
        <taxon>Testudinata</taxon>
        <taxon>Testudines</taxon>
        <taxon>Cryptodira</taxon>
        <taxon>Trionychia</taxon>
        <taxon>Trionychidae</taxon>
        <taxon>Pelodiscus</taxon>
    </lineage>
</organism>
<dbReference type="CDD" id="cd05713">
    <property type="entry name" value="IgV_MOG_like"/>
    <property type="match status" value="1"/>
</dbReference>
<dbReference type="PROSITE" id="PS50188">
    <property type="entry name" value="B302_SPRY"/>
    <property type="match status" value="1"/>
</dbReference>
<dbReference type="GO" id="GO:0050852">
    <property type="term" value="P:T cell receptor signaling pathway"/>
    <property type="evidence" value="ECO:0007669"/>
    <property type="project" value="TreeGrafter"/>
</dbReference>
<dbReference type="EMBL" id="AGCU01161401">
    <property type="status" value="NOT_ANNOTATED_CDS"/>
    <property type="molecule type" value="Genomic_DNA"/>
</dbReference>
<dbReference type="InterPro" id="IPR013320">
    <property type="entry name" value="ConA-like_dom_sf"/>
</dbReference>
<dbReference type="PANTHER" id="PTHR24100">
    <property type="entry name" value="BUTYROPHILIN"/>
    <property type="match status" value="1"/>
</dbReference>
<evidence type="ECO:0000256" key="1">
    <source>
        <dbReference type="ARBA" id="ARBA00004370"/>
    </source>
</evidence>
<dbReference type="SUPFAM" id="SSF49899">
    <property type="entry name" value="Concanavalin A-like lectins/glucanases"/>
    <property type="match status" value="1"/>
</dbReference>
<dbReference type="InterPro" id="IPR050504">
    <property type="entry name" value="IgSF_BTN/MOG"/>
</dbReference>
<dbReference type="InterPro" id="IPR003599">
    <property type="entry name" value="Ig_sub"/>
</dbReference>
<reference evidence="11" key="3">
    <citation type="submission" date="2025-08" db="UniProtKB">
        <authorList>
            <consortium name="Ensembl"/>
        </authorList>
    </citation>
    <scope>IDENTIFICATION</scope>
</reference>
<evidence type="ECO:0000313" key="11">
    <source>
        <dbReference type="Ensembl" id="ENSPSIP00000017658.1"/>
    </source>
</evidence>
<dbReference type="InterPro" id="IPR003879">
    <property type="entry name" value="Butyrophylin_SPRY"/>
</dbReference>
<evidence type="ECO:0000256" key="4">
    <source>
        <dbReference type="ARBA" id="ARBA00022989"/>
    </source>
</evidence>
<dbReference type="EMBL" id="AGCU01161400">
    <property type="status" value="NOT_ANNOTATED_CDS"/>
    <property type="molecule type" value="Genomic_DNA"/>
</dbReference>
<evidence type="ECO:0000256" key="6">
    <source>
        <dbReference type="ARBA" id="ARBA00023157"/>
    </source>
</evidence>
<dbReference type="InterPro" id="IPR006574">
    <property type="entry name" value="PRY"/>
</dbReference>
<dbReference type="PROSITE" id="PS50835">
    <property type="entry name" value="IG_LIKE"/>
    <property type="match status" value="1"/>
</dbReference>
<evidence type="ECO:0000256" key="3">
    <source>
        <dbReference type="ARBA" id="ARBA00022692"/>
    </source>
</evidence>
<evidence type="ECO:0000256" key="2">
    <source>
        <dbReference type="ARBA" id="ARBA00007591"/>
    </source>
</evidence>
<dbReference type="AlphaFoldDB" id="K7GBJ7"/>
<dbReference type="Gene3D" id="2.60.40.10">
    <property type="entry name" value="Immunoglobulins"/>
    <property type="match status" value="1"/>
</dbReference>
<dbReference type="SMART" id="SM00409">
    <property type="entry name" value="IG"/>
    <property type="match status" value="1"/>
</dbReference>
<dbReference type="InterPro" id="IPR013783">
    <property type="entry name" value="Ig-like_fold"/>
</dbReference>
<dbReference type="InterPro" id="IPR007110">
    <property type="entry name" value="Ig-like_dom"/>
</dbReference>
<dbReference type="eggNOG" id="ENOG502QSRZ">
    <property type="taxonomic scope" value="Eukaryota"/>
</dbReference>
<dbReference type="FunFam" id="2.60.40.10:FF:000183">
    <property type="entry name" value="Myelin-oligodendrocyte glycoprotein"/>
    <property type="match status" value="1"/>
</dbReference>
<name>K7GBJ7_PELSI</name>
<evidence type="ECO:0000256" key="5">
    <source>
        <dbReference type="ARBA" id="ARBA00023136"/>
    </source>
</evidence>
<keyword evidence="6" id="KW-1015">Disulfide bond</keyword>
<dbReference type="SUPFAM" id="SSF48726">
    <property type="entry name" value="Immunoglobulin"/>
    <property type="match status" value="1"/>
</dbReference>
<keyword evidence="12" id="KW-1185">Reference proteome</keyword>
<dbReference type="GeneTree" id="ENSGT00940000153527"/>
<dbReference type="InterPro" id="IPR001870">
    <property type="entry name" value="B30.2/SPRY"/>
</dbReference>
<dbReference type="PANTHER" id="PTHR24100:SF149">
    <property type="entry name" value="BG-LIKE ANTIGEN 1-RELATED"/>
    <property type="match status" value="1"/>
</dbReference>
<dbReference type="EMBL" id="AGCU01161402">
    <property type="status" value="NOT_ANNOTATED_CDS"/>
    <property type="molecule type" value="Genomic_DNA"/>
</dbReference>
<dbReference type="CDD" id="cd12888">
    <property type="entry name" value="SPRY_PRY_TRIM7_like"/>
    <property type="match status" value="1"/>
</dbReference>
<evidence type="ECO:0000256" key="7">
    <source>
        <dbReference type="ARBA" id="ARBA00023319"/>
    </source>
</evidence>
<feature type="domain" description="B30.2/SPRY" evidence="9">
    <location>
        <begin position="294"/>
        <end position="458"/>
    </location>
</feature>
<keyword evidence="7" id="KW-0393">Immunoglobulin domain</keyword>
<dbReference type="Gene3D" id="2.60.120.920">
    <property type="match status" value="1"/>
</dbReference>
<keyword evidence="5 8" id="KW-0472">Membrane</keyword>
<dbReference type="HOGENOM" id="CLU_013137_22_2_1"/>
<dbReference type="Pfam" id="PF07686">
    <property type="entry name" value="V-set"/>
    <property type="match status" value="1"/>
</dbReference>
<keyword evidence="3 8" id="KW-0812">Transmembrane</keyword>
<dbReference type="EMBL" id="AGCU01161399">
    <property type="status" value="NOT_ANNOTATED_CDS"/>
    <property type="molecule type" value="Genomic_DNA"/>
</dbReference>
<protein>
    <recommendedName>
        <fullName evidence="13">Butyrophilin subfamily 1 member A1</fullName>
    </recommendedName>
</protein>
<evidence type="ECO:0000259" key="10">
    <source>
        <dbReference type="PROSITE" id="PS50835"/>
    </source>
</evidence>
<dbReference type="SMART" id="SM00589">
    <property type="entry name" value="PRY"/>
    <property type="match status" value="1"/>
</dbReference>
<accession>K7GBJ7</accession>
<dbReference type="SMART" id="SM00406">
    <property type="entry name" value="IGv"/>
    <property type="match status" value="1"/>
</dbReference>
<dbReference type="InterPro" id="IPR043136">
    <property type="entry name" value="B30.2/SPRY_sf"/>
</dbReference>
<keyword evidence="4 8" id="KW-1133">Transmembrane helix</keyword>
<comment type="subcellular location">
    <subcellularLocation>
        <location evidence="1">Membrane</location>
    </subcellularLocation>
</comment>
<dbReference type="InterPro" id="IPR013106">
    <property type="entry name" value="Ig_V-set"/>
</dbReference>
<dbReference type="InterPro" id="IPR003877">
    <property type="entry name" value="SPRY_dom"/>
</dbReference>
<reference evidence="12" key="1">
    <citation type="submission" date="2011-10" db="EMBL/GenBank/DDBJ databases">
        <authorList>
            <consortium name="Soft-shell Turtle Genome Consortium"/>
        </authorList>
    </citation>
    <scope>NUCLEOTIDE SEQUENCE [LARGE SCALE GENOMIC DNA]</scope>
    <source>
        <strain evidence="12">Daiwa-1</strain>
    </source>
</reference>
<dbReference type="FunFam" id="2.60.120.920:FF:000004">
    <property type="entry name" value="Butyrophilin subfamily 1 member A1"/>
    <property type="match status" value="1"/>
</dbReference>